<dbReference type="PANTHER" id="PTHR43433">
    <property type="entry name" value="HYDROLASE, ALPHA/BETA FOLD FAMILY PROTEIN"/>
    <property type="match status" value="1"/>
</dbReference>
<dbReference type="OrthoDB" id="63519at2"/>
<dbReference type="InterPro" id="IPR029058">
    <property type="entry name" value="AB_hydrolase_fold"/>
</dbReference>
<dbReference type="InterPro" id="IPR000073">
    <property type="entry name" value="AB_hydrolase_1"/>
</dbReference>
<reference evidence="4" key="3">
    <citation type="submission" date="2016-08" db="EMBL/GenBank/DDBJ databases">
        <title>Sequencing, assembly and comparative genomics of S. aureofaciens ATCC 10762.</title>
        <authorList>
            <person name="Gradnigo J.S."/>
            <person name="Johnson N."/>
            <person name="Somerville G.A."/>
        </authorList>
    </citation>
    <scope>NUCLEOTIDE SEQUENCE [LARGE SCALE GENOMIC DNA]</scope>
    <source>
        <strain evidence="4">ATCC 10762 / DSM 40127 / CCM 3239 / JCM 4008 / LMG 5968 / NBRC 12843 / NCIMB 8234 / A-377</strain>
    </source>
</reference>
<dbReference type="GeneID" id="97484556"/>
<dbReference type="GO" id="GO:0004806">
    <property type="term" value="F:triacylglycerol lipase activity"/>
    <property type="evidence" value="ECO:0007669"/>
    <property type="project" value="TreeGrafter"/>
</dbReference>
<protein>
    <submittedName>
        <fullName evidence="2 3">Hydrolase</fullName>
    </submittedName>
</protein>
<dbReference type="KEGG" id="kau:B6264_12705"/>
<dbReference type="Proteomes" id="UP000610124">
    <property type="component" value="Unassembled WGS sequence"/>
</dbReference>
<keyword evidence="4" id="KW-1185">Reference proteome</keyword>
<gene>
    <name evidence="2" type="ORF">GCM10010502_13990</name>
    <name evidence="3" type="ORF">HS99_0023385</name>
</gene>
<dbReference type="Proteomes" id="UP000037395">
    <property type="component" value="Unassembled WGS sequence"/>
</dbReference>
<keyword evidence="3" id="KW-0378">Hydrolase</keyword>
<accession>A0A1E7NBV5</accession>
<dbReference type="Pfam" id="PF12697">
    <property type="entry name" value="Abhydrolase_6"/>
    <property type="match status" value="1"/>
</dbReference>
<reference evidence="3 4" key="2">
    <citation type="submission" date="2014-07" db="EMBL/GenBank/DDBJ databases">
        <authorList>
            <person name="Zhang J.E."/>
            <person name="Yang H."/>
            <person name="Guo J."/>
            <person name="Deng Z."/>
            <person name="Luo H."/>
            <person name="Luo M."/>
            <person name="Zhao B."/>
        </authorList>
    </citation>
    <scope>NUCLEOTIDE SEQUENCE [LARGE SCALE GENOMIC DNA]</scope>
    <source>
        <strain evidence="3">ATCC 10762</strain>
        <strain evidence="4">ATCC 10762 / DSM 40127 / CCM 3239 / JCM 4008 / LMG 5968 / NBRC 12843 / NCIMB 8234 / A-377</strain>
    </source>
</reference>
<evidence type="ECO:0000313" key="4">
    <source>
        <dbReference type="Proteomes" id="UP000037395"/>
    </source>
</evidence>
<dbReference type="GO" id="GO:0046503">
    <property type="term" value="P:glycerolipid catabolic process"/>
    <property type="evidence" value="ECO:0007669"/>
    <property type="project" value="TreeGrafter"/>
</dbReference>
<evidence type="ECO:0000259" key="1">
    <source>
        <dbReference type="Pfam" id="PF12697"/>
    </source>
</evidence>
<dbReference type="AlphaFoldDB" id="A0A1E7NBV5"/>
<dbReference type="EMBL" id="JPRF03000016">
    <property type="protein sequence ID" value="OEV38138.1"/>
    <property type="molecule type" value="Genomic_DNA"/>
</dbReference>
<reference evidence="3" key="4">
    <citation type="submission" date="2016-08" db="EMBL/GenBank/DDBJ databases">
        <title>Sequencing, Assembly and Comparative Genomics of S. aureofaciens ATCC 10762.</title>
        <authorList>
            <person name="Gradnigo J.S."/>
            <person name="Johnson N."/>
            <person name="Somerville G.A."/>
        </authorList>
    </citation>
    <scope>NUCLEOTIDE SEQUENCE [LARGE SCALE GENOMIC DNA]</scope>
    <source>
        <strain evidence="3">ATCC 10762</strain>
    </source>
</reference>
<evidence type="ECO:0000313" key="3">
    <source>
        <dbReference type="EMBL" id="OEV38138.1"/>
    </source>
</evidence>
<proteinExistence type="predicted"/>
<dbReference type="RefSeq" id="WP_030288109.1">
    <property type="nucleotide sequence ID" value="NZ_BMUB01000003.1"/>
</dbReference>
<reference evidence="2" key="1">
    <citation type="journal article" date="2014" name="Int. J. Syst. Evol. Microbiol.">
        <title>Complete genome sequence of Corynebacterium casei LMG S-19264T (=DSM 44701T), isolated from a smear-ripened cheese.</title>
        <authorList>
            <consortium name="US DOE Joint Genome Institute (JGI-PGF)"/>
            <person name="Walter F."/>
            <person name="Albersmeier A."/>
            <person name="Kalinowski J."/>
            <person name="Ruckert C."/>
        </authorList>
    </citation>
    <scope>NUCLEOTIDE SEQUENCE</scope>
    <source>
        <strain evidence="2">JCM 4434</strain>
    </source>
</reference>
<evidence type="ECO:0000313" key="2">
    <source>
        <dbReference type="EMBL" id="GGU64526.1"/>
    </source>
</evidence>
<accession>A0A8H9HHT7</accession>
<organism evidence="3 4">
    <name type="scientific">Kitasatospora aureofaciens</name>
    <name type="common">Streptomyces aureofaciens</name>
    <dbReference type="NCBI Taxonomy" id="1894"/>
    <lineage>
        <taxon>Bacteria</taxon>
        <taxon>Bacillati</taxon>
        <taxon>Actinomycetota</taxon>
        <taxon>Actinomycetes</taxon>
        <taxon>Kitasatosporales</taxon>
        <taxon>Streptomycetaceae</taxon>
        <taxon>Kitasatospora</taxon>
    </lineage>
</organism>
<dbReference type="EMBL" id="BMUB01000003">
    <property type="protein sequence ID" value="GGU64526.1"/>
    <property type="molecule type" value="Genomic_DNA"/>
</dbReference>
<feature type="domain" description="AB hydrolase-1" evidence="1">
    <location>
        <begin position="39"/>
        <end position="246"/>
    </location>
</feature>
<reference evidence="2" key="5">
    <citation type="submission" date="2020-09" db="EMBL/GenBank/DDBJ databases">
        <authorList>
            <person name="Sun Q."/>
            <person name="Ohkuma M."/>
        </authorList>
    </citation>
    <scope>NUCLEOTIDE SEQUENCE</scope>
    <source>
        <strain evidence="2">JCM 4434</strain>
    </source>
</reference>
<comment type="caution">
    <text evidence="3">The sequence shown here is derived from an EMBL/GenBank/DDBJ whole genome shotgun (WGS) entry which is preliminary data.</text>
</comment>
<dbReference type="PANTHER" id="PTHR43433:SF5">
    <property type="entry name" value="AB HYDROLASE-1 DOMAIN-CONTAINING PROTEIN"/>
    <property type="match status" value="1"/>
</dbReference>
<sequence>MSTVISADGTTIACTVTGSGPAVVLVDGAIGHRAFDPGVAVAEQLSAHHTVWAYDRRGRGGSGDTAPFAVEREIEDLAAVIAAAGGSAAVFAISSGAALALRAAAAGVGMARLAVYEPPFSTEEGQAERFVGYVTELEAALAEGRRGDAVAAFLTFVGLPGEMLEGMRSAPVWPVFEAVAPTLAYDAAALGARTGATVPVELLATVAVPTLVLDGGASPELLRAPARAVAGAVPGAEYRTLADQTHEVAAEALVPELLKFYA</sequence>
<dbReference type="InterPro" id="IPR050471">
    <property type="entry name" value="AB_hydrolase"/>
</dbReference>
<dbReference type="SUPFAM" id="SSF53474">
    <property type="entry name" value="alpha/beta-Hydrolases"/>
    <property type="match status" value="1"/>
</dbReference>
<dbReference type="Gene3D" id="3.40.50.1820">
    <property type="entry name" value="alpha/beta hydrolase"/>
    <property type="match status" value="1"/>
</dbReference>
<name>A0A1E7NBV5_KITAU</name>